<reference evidence="11 12" key="1">
    <citation type="submission" date="2020-08" db="EMBL/GenBank/DDBJ databases">
        <title>Genomic Encyclopedia of Type Strains, Phase IV (KMG-IV): sequencing the most valuable type-strain genomes for metagenomic binning, comparative biology and taxonomic classification.</title>
        <authorList>
            <person name="Goeker M."/>
        </authorList>
    </citation>
    <scope>NUCLEOTIDE SEQUENCE [LARGE SCALE GENOMIC DNA]</scope>
    <source>
        <strain evidence="11 12">YC6723</strain>
    </source>
</reference>
<protein>
    <recommendedName>
        <fullName evidence="3">Type II secretion system protein N</fullName>
    </recommendedName>
    <alternativeName>
        <fullName evidence="10">General secretion pathway protein N</fullName>
    </alternativeName>
</protein>
<accession>A0A840FI58</accession>
<dbReference type="GO" id="GO:0005886">
    <property type="term" value="C:plasma membrane"/>
    <property type="evidence" value="ECO:0007669"/>
    <property type="project" value="UniProtKB-SubCell"/>
</dbReference>
<comment type="subcellular location">
    <subcellularLocation>
        <location evidence="1">Cell inner membrane</location>
    </subcellularLocation>
</comment>
<dbReference type="Proteomes" id="UP000529795">
    <property type="component" value="Unassembled WGS sequence"/>
</dbReference>
<proteinExistence type="inferred from homology"/>
<evidence type="ECO:0000313" key="12">
    <source>
        <dbReference type="Proteomes" id="UP000529795"/>
    </source>
</evidence>
<dbReference type="Pfam" id="PF01203">
    <property type="entry name" value="T2SSN"/>
    <property type="match status" value="1"/>
</dbReference>
<keyword evidence="7" id="KW-0812">Transmembrane</keyword>
<dbReference type="EMBL" id="JACIEV010000002">
    <property type="protein sequence ID" value="MBB4153035.1"/>
    <property type="molecule type" value="Genomic_DNA"/>
</dbReference>
<dbReference type="AlphaFoldDB" id="A0A840FI58"/>
<evidence type="ECO:0000256" key="5">
    <source>
        <dbReference type="ARBA" id="ARBA00022475"/>
    </source>
</evidence>
<sequence>MMRLRLSTGPAALFGAMMLAALLFFLPLRLVLGWAGVGEAGLTARRVGGIVWDGRLYDARFGDLMLGDVDAGLSPLDLLIGRARITLAGRGTQPLAGSLLVSRHVSGIDHMTASLPTGRVFAPVPVTRLDLDDVSIRFVDGRCENAEGRVRATLIGDAAGIALPGSVSGTARCEGGALLLPLASQPGTESVMLRITGEGRYTAALTLAQPDPLAAQRLAAAGFVQGPQGYRLSIEGSF</sequence>
<evidence type="ECO:0000256" key="6">
    <source>
        <dbReference type="ARBA" id="ARBA00022519"/>
    </source>
</evidence>
<dbReference type="InterPro" id="IPR022792">
    <property type="entry name" value="T2SS_protein-GspN"/>
</dbReference>
<evidence type="ECO:0000256" key="2">
    <source>
        <dbReference type="ARBA" id="ARBA00007208"/>
    </source>
</evidence>
<keyword evidence="9" id="KW-0472">Membrane</keyword>
<organism evidence="11 12">
    <name type="scientific">Sphingomonas jinjuensis</name>
    <dbReference type="NCBI Taxonomy" id="535907"/>
    <lineage>
        <taxon>Bacteria</taxon>
        <taxon>Pseudomonadati</taxon>
        <taxon>Pseudomonadota</taxon>
        <taxon>Alphaproteobacteria</taxon>
        <taxon>Sphingomonadales</taxon>
        <taxon>Sphingomonadaceae</taxon>
        <taxon>Sphingomonas</taxon>
    </lineage>
</organism>
<evidence type="ECO:0000256" key="3">
    <source>
        <dbReference type="ARBA" id="ARBA00021563"/>
    </source>
</evidence>
<dbReference type="GO" id="GO:0015628">
    <property type="term" value="P:protein secretion by the type II secretion system"/>
    <property type="evidence" value="ECO:0007669"/>
    <property type="project" value="InterPro"/>
</dbReference>
<keyword evidence="6" id="KW-0997">Cell inner membrane</keyword>
<name>A0A840FI58_9SPHN</name>
<evidence type="ECO:0000256" key="7">
    <source>
        <dbReference type="ARBA" id="ARBA00022692"/>
    </source>
</evidence>
<evidence type="ECO:0000256" key="10">
    <source>
        <dbReference type="ARBA" id="ARBA00030772"/>
    </source>
</evidence>
<comment type="similarity">
    <text evidence="2">Belongs to the GSP N family.</text>
</comment>
<dbReference type="GO" id="GO:0015627">
    <property type="term" value="C:type II protein secretion system complex"/>
    <property type="evidence" value="ECO:0007669"/>
    <property type="project" value="InterPro"/>
</dbReference>
<keyword evidence="4" id="KW-0813">Transport</keyword>
<evidence type="ECO:0000313" key="11">
    <source>
        <dbReference type="EMBL" id="MBB4153035.1"/>
    </source>
</evidence>
<keyword evidence="8" id="KW-0653">Protein transport</keyword>
<dbReference type="RefSeq" id="WP_183982712.1">
    <property type="nucleotide sequence ID" value="NZ_JACIEV010000002.1"/>
</dbReference>
<evidence type="ECO:0000256" key="1">
    <source>
        <dbReference type="ARBA" id="ARBA00004533"/>
    </source>
</evidence>
<gene>
    <name evidence="11" type="ORF">GGQ80_000923</name>
</gene>
<evidence type="ECO:0000256" key="9">
    <source>
        <dbReference type="ARBA" id="ARBA00023136"/>
    </source>
</evidence>
<evidence type="ECO:0000256" key="4">
    <source>
        <dbReference type="ARBA" id="ARBA00022448"/>
    </source>
</evidence>
<evidence type="ECO:0000256" key="8">
    <source>
        <dbReference type="ARBA" id="ARBA00022927"/>
    </source>
</evidence>
<keyword evidence="5" id="KW-1003">Cell membrane</keyword>
<comment type="caution">
    <text evidence="11">The sequence shown here is derived from an EMBL/GenBank/DDBJ whole genome shotgun (WGS) entry which is preliminary data.</text>
</comment>
<keyword evidence="12" id="KW-1185">Reference proteome</keyword>